<dbReference type="SUPFAM" id="SSF159245">
    <property type="entry name" value="AttH-like"/>
    <property type="match status" value="1"/>
</dbReference>
<evidence type="ECO:0000313" key="4">
    <source>
        <dbReference type="Proteomes" id="UP001317532"/>
    </source>
</evidence>
<accession>A0AAN1XX85</accession>
<feature type="chain" id="PRO_5042844370" evidence="1">
    <location>
        <begin position="20"/>
        <end position="365"/>
    </location>
</feature>
<gene>
    <name evidence="3" type="ORF">WPS_23000</name>
</gene>
<dbReference type="InterPro" id="IPR023374">
    <property type="entry name" value="AttH-like_dom_sf"/>
</dbReference>
<dbReference type="RefSeq" id="WP_317994642.1">
    <property type="nucleotide sequence ID" value="NZ_AP025523.1"/>
</dbReference>
<proteinExistence type="predicted"/>
<organism evidence="3 4">
    <name type="scientific">Vulcanimicrobium alpinum</name>
    <dbReference type="NCBI Taxonomy" id="3016050"/>
    <lineage>
        <taxon>Bacteria</taxon>
        <taxon>Bacillati</taxon>
        <taxon>Vulcanimicrobiota</taxon>
        <taxon>Vulcanimicrobiia</taxon>
        <taxon>Vulcanimicrobiales</taxon>
        <taxon>Vulcanimicrobiaceae</taxon>
        <taxon>Vulcanimicrobium</taxon>
    </lineage>
</organism>
<dbReference type="AlphaFoldDB" id="A0AAN1XX85"/>
<name>A0AAN1XX85_UNVUL</name>
<dbReference type="KEGG" id="vab:WPS_23000"/>
<sequence length="365" mass="40089">MRRLAAICGALLIACTTAAAPPAAHGFSNARSPWRFAFPRDHAAHPGFASEWWYYTGHLRAADGRRFGYELTFFRYGLRPGDPPPSPLQSRWRGNQVYPAHLALTDEVGRRFVYDERFAREALGMGHASTRRLDVAVNGWWLRGNGPFRMHALSNEVGLDLTQTAQKPPAIHGRDGVSLKAACATCASHYYSMTRLRTEGTLRYGGATLRVDGISWMDHEFGSDQLQADQAGWDWFSLQLDDRRELMDYRLRTKAGTLTPESSGSLIDPRGAVRYLARDAVSVDATGTWKSPHTGAVYPSGWRLQVPSAGLDVMLTPVLADQELANTVGGVSYWEGAVDVTDRASGRPLGVGYVELTGYAGAISL</sequence>
<protein>
    <submittedName>
        <fullName evidence="3">Carotenoid 1,2-hydratase</fullName>
    </submittedName>
</protein>
<dbReference type="Pfam" id="PF17186">
    <property type="entry name" value="Lipocalin_9"/>
    <property type="match status" value="1"/>
</dbReference>
<evidence type="ECO:0000313" key="3">
    <source>
        <dbReference type="EMBL" id="BDE07024.1"/>
    </source>
</evidence>
<dbReference type="Gene3D" id="2.40.370.10">
    <property type="entry name" value="AttH-like domain"/>
    <property type="match status" value="2"/>
</dbReference>
<dbReference type="InterPro" id="IPR010791">
    <property type="entry name" value="AttH_dom"/>
</dbReference>
<feature type="domain" description="AttH" evidence="2">
    <location>
        <begin position="51"/>
        <end position="223"/>
    </location>
</feature>
<dbReference type="PANTHER" id="PTHR38591">
    <property type="entry name" value="HYDROLASE"/>
    <property type="match status" value="1"/>
</dbReference>
<dbReference type="PROSITE" id="PS51257">
    <property type="entry name" value="PROKAR_LIPOPROTEIN"/>
    <property type="match status" value="1"/>
</dbReference>
<dbReference type="Proteomes" id="UP001317532">
    <property type="component" value="Chromosome"/>
</dbReference>
<evidence type="ECO:0000256" key="1">
    <source>
        <dbReference type="SAM" id="SignalP"/>
    </source>
</evidence>
<keyword evidence="1" id="KW-0732">Signal</keyword>
<feature type="signal peptide" evidence="1">
    <location>
        <begin position="1"/>
        <end position="19"/>
    </location>
</feature>
<dbReference type="Pfam" id="PF07143">
    <property type="entry name" value="CrtC"/>
    <property type="match status" value="1"/>
</dbReference>
<reference evidence="3 4" key="1">
    <citation type="journal article" date="2022" name="ISME Commun">
        <title>Vulcanimicrobium alpinus gen. nov. sp. nov., the first cultivated representative of the candidate phylum 'Eremiobacterota', is a metabolically versatile aerobic anoxygenic phototroph.</title>
        <authorList>
            <person name="Yabe S."/>
            <person name="Muto K."/>
            <person name="Abe K."/>
            <person name="Yokota A."/>
            <person name="Staudigel H."/>
            <person name="Tebo B.M."/>
        </authorList>
    </citation>
    <scope>NUCLEOTIDE SEQUENCE [LARGE SCALE GENOMIC DNA]</scope>
    <source>
        <strain evidence="3 4">WC8-2</strain>
    </source>
</reference>
<dbReference type="PANTHER" id="PTHR38591:SF1">
    <property type="entry name" value="BLL1000 PROTEIN"/>
    <property type="match status" value="1"/>
</dbReference>
<evidence type="ECO:0000259" key="2">
    <source>
        <dbReference type="Pfam" id="PF07143"/>
    </source>
</evidence>
<keyword evidence="4" id="KW-1185">Reference proteome</keyword>
<dbReference type="EMBL" id="AP025523">
    <property type="protein sequence ID" value="BDE07024.1"/>
    <property type="molecule type" value="Genomic_DNA"/>
</dbReference>